<feature type="transmembrane region" description="Helical" evidence="1">
    <location>
        <begin position="12"/>
        <end position="30"/>
    </location>
</feature>
<keyword evidence="1" id="KW-0812">Transmembrane</keyword>
<keyword evidence="1" id="KW-1133">Transmembrane helix</keyword>
<evidence type="ECO:0000256" key="1">
    <source>
        <dbReference type="SAM" id="Phobius"/>
    </source>
</evidence>
<sequence>MQKSKPKKRIVKFTLIYILAAAFSFLLNHLADKHLQVGAEKIIESSLFLGGVYLLFYFLFIFTQKKIPEQIAPIFLVMLLLKSGLVIAFLFIFLNPMDEENKKETLLFFKTYFVLLVTDLAIKVQLMKQ</sequence>
<dbReference type="EMBL" id="JAGUCO010000001">
    <property type="protein sequence ID" value="MBS2096937.1"/>
    <property type="molecule type" value="Genomic_DNA"/>
</dbReference>
<evidence type="ECO:0000313" key="2">
    <source>
        <dbReference type="EMBL" id="MBS2096937.1"/>
    </source>
</evidence>
<feature type="transmembrane region" description="Helical" evidence="1">
    <location>
        <begin position="106"/>
        <end position="126"/>
    </location>
</feature>
<keyword evidence="1" id="KW-0472">Membrane</keyword>
<protein>
    <recommendedName>
        <fullName evidence="4">ATP synthase protein I</fullName>
    </recommendedName>
</protein>
<feature type="transmembrane region" description="Helical" evidence="1">
    <location>
        <begin position="74"/>
        <end position="94"/>
    </location>
</feature>
<organism evidence="2 3">
    <name type="scientific">Carboxylicivirga linearis</name>
    <dbReference type="NCBI Taxonomy" id="1628157"/>
    <lineage>
        <taxon>Bacteria</taxon>
        <taxon>Pseudomonadati</taxon>
        <taxon>Bacteroidota</taxon>
        <taxon>Bacteroidia</taxon>
        <taxon>Marinilabiliales</taxon>
        <taxon>Marinilabiliaceae</taxon>
        <taxon>Carboxylicivirga</taxon>
    </lineage>
</organism>
<keyword evidence="3" id="KW-1185">Reference proteome</keyword>
<gene>
    <name evidence="2" type="ORF">KEM10_01525</name>
</gene>
<dbReference type="RefSeq" id="WP_212212567.1">
    <property type="nucleotide sequence ID" value="NZ_JAGUCO010000001.1"/>
</dbReference>
<accession>A0ABS5JPY3</accession>
<evidence type="ECO:0008006" key="4">
    <source>
        <dbReference type="Google" id="ProtNLM"/>
    </source>
</evidence>
<proteinExistence type="predicted"/>
<name>A0ABS5JPY3_9BACT</name>
<evidence type="ECO:0000313" key="3">
    <source>
        <dbReference type="Proteomes" id="UP000708576"/>
    </source>
</evidence>
<dbReference type="Proteomes" id="UP000708576">
    <property type="component" value="Unassembled WGS sequence"/>
</dbReference>
<comment type="caution">
    <text evidence="2">The sequence shown here is derived from an EMBL/GenBank/DDBJ whole genome shotgun (WGS) entry which is preliminary data.</text>
</comment>
<reference evidence="2 3" key="1">
    <citation type="journal article" date="2015" name="Int. J. Syst. Evol. Microbiol.">
        <title>Carboxylicivirga linearis sp. nov., isolated from a sea cucumber culture pond.</title>
        <authorList>
            <person name="Wang F.Q."/>
            <person name="Zhou Y.X."/>
            <person name="Lin X.Z."/>
            <person name="Chen G.J."/>
            <person name="Du Z.J."/>
        </authorList>
    </citation>
    <scope>NUCLEOTIDE SEQUENCE [LARGE SCALE GENOMIC DNA]</scope>
    <source>
        <strain evidence="2 3">FB218</strain>
    </source>
</reference>
<feature type="transmembrane region" description="Helical" evidence="1">
    <location>
        <begin position="42"/>
        <end position="62"/>
    </location>
</feature>